<dbReference type="InterPro" id="IPR009056">
    <property type="entry name" value="Cyt_c-like_dom"/>
</dbReference>
<dbReference type="SUPFAM" id="SSF46626">
    <property type="entry name" value="Cytochrome c"/>
    <property type="match status" value="1"/>
</dbReference>
<evidence type="ECO:0000313" key="6">
    <source>
        <dbReference type="EMBL" id="MEX6686933.1"/>
    </source>
</evidence>
<gene>
    <name evidence="6" type="ORF">QTN47_05480</name>
</gene>
<dbReference type="PROSITE" id="PS51007">
    <property type="entry name" value="CYTC"/>
    <property type="match status" value="1"/>
</dbReference>
<keyword evidence="3 4" id="KW-0408">Iron</keyword>
<evidence type="ECO:0000256" key="4">
    <source>
        <dbReference type="PROSITE-ProRule" id="PRU00433"/>
    </source>
</evidence>
<dbReference type="Gene3D" id="1.10.760.10">
    <property type="entry name" value="Cytochrome c-like domain"/>
    <property type="match status" value="1"/>
</dbReference>
<feature type="domain" description="Cytochrome c" evidence="5">
    <location>
        <begin position="68"/>
        <end position="158"/>
    </location>
</feature>
<evidence type="ECO:0000256" key="1">
    <source>
        <dbReference type="ARBA" id="ARBA00022617"/>
    </source>
</evidence>
<evidence type="ECO:0000259" key="5">
    <source>
        <dbReference type="PROSITE" id="PS51007"/>
    </source>
</evidence>
<sequence>MKQLISIALLSTIITYTSCNTAPVKNDKISAEITPAEQPSEPIDSSYDPAKGEGRFTNVKVSPTLNTAMAENGKKVYHARCESCHDLSADKRVGPGLKGITTRHTPEWFMNFMTNTDVMLDKDPFAKEQLKKYKIRMGNQYLGDEDVRDVYEFLRKNDGIK</sequence>
<evidence type="ECO:0000313" key="7">
    <source>
        <dbReference type="Proteomes" id="UP001560573"/>
    </source>
</evidence>
<dbReference type="EMBL" id="JAULBC010000001">
    <property type="protein sequence ID" value="MEX6686933.1"/>
    <property type="molecule type" value="Genomic_DNA"/>
</dbReference>
<proteinExistence type="predicted"/>
<accession>A0ABV3ZAP9</accession>
<name>A0ABV3ZAP9_9BACT</name>
<dbReference type="InterPro" id="IPR036909">
    <property type="entry name" value="Cyt_c-like_dom_sf"/>
</dbReference>
<keyword evidence="1 4" id="KW-0349">Heme</keyword>
<keyword evidence="2 4" id="KW-0479">Metal-binding</keyword>
<dbReference type="RefSeq" id="WP_369328329.1">
    <property type="nucleotide sequence ID" value="NZ_JAULBC010000001.1"/>
</dbReference>
<organism evidence="6 7">
    <name type="scientific">Danxiaibacter flavus</name>
    <dbReference type="NCBI Taxonomy" id="3049108"/>
    <lineage>
        <taxon>Bacteria</taxon>
        <taxon>Pseudomonadati</taxon>
        <taxon>Bacteroidota</taxon>
        <taxon>Chitinophagia</taxon>
        <taxon>Chitinophagales</taxon>
        <taxon>Chitinophagaceae</taxon>
        <taxon>Danxiaibacter</taxon>
    </lineage>
</organism>
<dbReference type="Proteomes" id="UP001560573">
    <property type="component" value="Unassembled WGS sequence"/>
</dbReference>
<evidence type="ECO:0000256" key="2">
    <source>
        <dbReference type="ARBA" id="ARBA00022723"/>
    </source>
</evidence>
<evidence type="ECO:0000256" key="3">
    <source>
        <dbReference type="ARBA" id="ARBA00023004"/>
    </source>
</evidence>
<keyword evidence="7" id="KW-1185">Reference proteome</keyword>
<comment type="caution">
    <text evidence="6">The sequence shown here is derived from an EMBL/GenBank/DDBJ whole genome shotgun (WGS) entry which is preliminary data.</text>
</comment>
<reference evidence="6 7" key="1">
    <citation type="submission" date="2023-07" db="EMBL/GenBank/DDBJ databases">
        <authorList>
            <person name="Lian W.-H."/>
        </authorList>
    </citation>
    <scope>NUCLEOTIDE SEQUENCE [LARGE SCALE GENOMIC DNA]</scope>
    <source>
        <strain evidence="6 7">SYSU DXS3180</strain>
    </source>
</reference>
<protein>
    <submittedName>
        <fullName evidence="6">Cytochrome c</fullName>
    </submittedName>
</protein>
<dbReference type="Pfam" id="PF00034">
    <property type="entry name" value="Cytochrom_C"/>
    <property type="match status" value="1"/>
</dbReference>